<sequence>MYKPVESQPNKSMHPELHGKDDDSELLNDLETLDELNTATRTAEESTQEKLAKTFYYLVVVVLSFFLLYQATGVVQSGRSATLAWALASVAFHLVIPVVTMKLVPLDRVSVLAHFVLYYVSVVILAVFIIRFKNVTEFFDGRYPPNLFIRIVIGIMGFAMLGFMGFLFDRFITLWNCNTGIYGVICRCEGQQPSPAHILPLHNTDRSTTITQPVAPSTAHTADPIPPPYQSSSTSTSVLKDGASGSTEHPKDADSSLV</sequence>
<organism evidence="3 4">
    <name type="scientific">Rickenella mellea</name>
    <dbReference type="NCBI Taxonomy" id="50990"/>
    <lineage>
        <taxon>Eukaryota</taxon>
        <taxon>Fungi</taxon>
        <taxon>Dikarya</taxon>
        <taxon>Basidiomycota</taxon>
        <taxon>Agaricomycotina</taxon>
        <taxon>Agaricomycetes</taxon>
        <taxon>Hymenochaetales</taxon>
        <taxon>Rickenellaceae</taxon>
        <taxon>Rickenella</taxon>
    </lineage>
</organism>
<keyword evidence="2" id="KW-0812">Transmembrane</keyword>
<feature type="region of interest" description="Disordered" evidence="1">
    <location>
        <begin position="214"/>
        <end position="258"/>
    </location>
</feature>
<feature type="region of interest" description="Disordered" evidence="1">
    <location>
        <begin position="1"/>
        <end position="21"/>
    </location>
</feature>
<dbReference type="VEuPathDB" id="FungiDB:BD410DRAFT_836232"/>
<evidence type="ECO:0000256" key="2">
    <source>
        <dbReference type="SAM" id="Phobius"/>
    </source>
</evidence>
<dbReference type="EMBL" id="ML170160">
    <property type="protein sequence ID" value="TDL27170.1"/>
    <property type="molecule type" value="Genomic_DNA"/>
</dbReference>
<evidence type="ECO:0000313" key="3">
    <source>
        <dbReference type="EMBL" id="TDL27170.1"/>
    </source>
</evidence>
<dbReference type="AlphaFoldDB" id="A0A4Y7QJU8"/>
<accession>A0A4Y7QJU8</accession>
<feature type="transmembrane region" description="Helical" evidence="2">
    <location>
        <begin position="111"/>
        <end position="132"/>
    </location>
</feature>
<feature type="compositionally biased region" description="Basic and acidic residues" evidence="1">
    <location>
        <begin position="248"/>
        <end position="258"/>
    </location>
</feature>
<reference evidence="3 4" key="1">
    <citation type="submission" date="2018-06" db="EMBL/GenBank/DDBJ databases">
        <title>A transcriptomic atlas of mushroom development highlights an independent origin of complex multicellularity.</title>
        <authorList>
            <consortium name="DOE Joint Genome Institute"/>
            <person name="Krizsan K."/>
            <person name="Almasi E."/>
            <person name="Merenyi Z."/>
            <person name="Sahu N."/>
            <person name="Viragh M."/>
            <person name="Koszo T."/>
            <person name="Mondo S."/>
            <person name="Kiss B."/>
            <person name="Balint B."/>
            <person name="Kues U."/>
            <person name="Barry K."/>
            <person name="Hegedus J.C."/>
            <person name="Henrissat B."/>
            <person name="Johnson J."/>
            <person name="Lipzen A."/>
            <person name="Ohm R."/>
            <person name="Nagy I."/>
            <person name="Pangilinan J."/>
            <person name="Yan J."/>
            <person name="Xiong Y."/>
            <person name="Grigoriev I.V."/>
            <person name="Hibbett D.S."/>
            <person name="Nagy L.G."/>
        </authorList>
    </citation>
    <scope>NUCLEOTIDE SEQUENCE [LARGE SCALE GENOMIC DNA]</scope>
    <source>
        <strain evidence="3 4">SZMC22713</strain>
    </source>
</reference>
<keyword evidence="2" id="KW-1133">Transmembrane helix</keyword>
<feature type="transmembrane region" description="Helical" evidence="2">
    <location>
        <begin position="147"/>
        <end position="168"/>
    </location>
</feature>
<feature type="transmembrane region" description="Helical" evidence="2">
    <location>
        <begin position="83"/>
        <end position="104"/>
    </location>
</feature>
<keyword evidence="4" id="KW-1185">Reference proteome</keyword>
<keyword evidence="2" id="KW-0472">Membrane</keyword>
<evidence type="ECO:0000313" key="4">
    <source>
        <dbReference type="Proteomes" id="UP000294933"/>
    </source>
</evidence>
<dbReference type="Proteomes" id="UP000294933">
    <property type="component" value="Unassembled WGS sequence"/>
</dbReference>
<proteinExistence type="predicted"/>
<protein>
    <submittedName>
        <fullName evidence="3">Uncharacterized protein</fullName>
    </submittedName>
</protein>
<evidence type="ECO:0000256" key="1">
    <source>
        <dbReference type="SAM" id="MobiDB-lite"/>
    </source>
</evidence>
<feature type="transmembrane region" description="Helical" evidence="2">
    <location>
        <begin position="54"/>
        <end position="71"/>
    </location>
</feature>
<gene>
    <name evidence="3" type="ORF">BD410DRAFT_836232</name>
</gene>
<name>A0A4Y7QJU8_9AGAM</name>